<gene>
    <name evidence="6" type="ORF">TPA0598_06_00010</name>
</gene>
<feature type="region of interest" description="Disordered" evidence="4">
    <location>
        <begin position="677"/>
        <end position="696"/>
    </location>
</feature>
<evidence type="ECO:0000256" key="1">
    <source>
        <dbReference type="ARBA" id="ARBA00022574"/>
    </source>
</evidence>
<dbReference type="Proteomes" id="UP000048965">
    <property type="component" value="Unassembled WGS sequence"/>
</dbReference>
<evidence type="ECO:0000313" key="7">
    <source>
        <dbReference type="Proteomes" id="UP000048965"/>
    </source>
</evidence>
<keyword evidence="2" id="KW-0677">Repeat</keyword>
<evidence type="ECO:0000313" key="6">
    <source>
        <dbReference type="EMBL" id="GAO09836.1"/>
    </source>
</evidence>
<keyword evidence="7" id="KW-1185">Reference proteome</keyword>
<reference evidence="7" key="1">
    <citation type="submission" date="2014-09" db="EMBL/GenBank/DDBJ databases">
        <title>Whole genome shotgun sequence of Streptomyces sp. NBRC 110027.</title>
        <authorList>
            <person name="Komaki H."/>
            <person name="Ichikawa N."/>
            <person name="Katano-Makiyama Y."/>
            <person name="Hosoyama A."/>
            <person name="Hashimoto M."/>
            <person name="Uohara A."/>
            <person name="Kitahashi Y."/>
            <person name="Ohji S."/>
            <person name="Kimura A."/>
            <person name="Yamazoe A."/>
            <person name="Igarashi Y."/>
            <person name="Fujita N."/>
        </authorList>
    </citation>
    <scope>NUCLEOTIDE SEQUENCE [LARGE SCALE GENOMIC DNA]</scope>
    <source>
        <strain evidence="7">NBRC 110027</strain>
    </source>
</reference>
<evidence type="ECO:0000256" key="3">
    <source>
        <dbReference type="PROSITE-ProRule" id="PRU00221"/>
    </source>
</evidence>
<dbReference type="PROSITE" id="PS50294">
    <property type="entry name" value="WD_REPEATS_REGION"/>
    <property type="match status" value="1"/>
</dbReference>
<dbReference type="AlphaFoldDB" id="A0A0P4RB51"/>
<reference evidence="6 7" key="2">
    <citation type="journal article" date="2015" name="Stand. Genomic Sci.">
        <title>Draft genome sequence of marine-derived Streptomyces sp. TP-A0598, a producer of anti-MRSA antibiotic lydicamycins.</title>
        <authorList>
            <person name="Komaki H."/>
            <person name="Ichikawa N."/>
            <person name="Hosoyama A."/>
            <person name="Fujita N."/>
            <person name="Igarashi Y."/>
        </authorList>
    </citation>
    <scope>NUCLEOTIDE SEQUENCE [LARGE SCALE GENOMIC DNA]</scope>
    <source>
        <strain evidence="6 7">NBRC 110027</strain>
    </source>
</reference>
<dbReference type="SMART" id="SM00320">
    <property type="entry name" value="WD40"/>
    <property type="match status" value="1"/>
</dbReference>
<dbReference type="SUPFAM" id="SSF52540">
    <property type="entry name" value="P-loop containing nucleoside triphosphate hydrolases"/>
    <property type="match status" value="1"/>
</dbReference>
<dbReference type="Gene3D" id="3.40.50.300">
    <property type="entry name" value="P-loop containing nucleotide triphosphate hydrolases"/>
    <property type="match status" value="1"/>
</dbReference>
<keyword evidence="1 3" id="KW-0853">WD repeat</keyword>
<feature type="non-terminal residue" evidence="6">
    <location>
        <position position="882"/>
    </location>
</feature>
<evidence type="ECO:0000256" key="4">
    <source>
        <dbReference type="SAM" id="MobiDB-lite"/>
    </source>
</evidence>
<name>A0A0P4RB51_9ACTN</name>
<dbReference type="Pfam" id="PF24883">
    <property type="entry name" value="NPHP3_N"/>
    <property type="match status" value="1"/>
</dbReference>
<protein>
    <recommendedName>
        <fullName evidence="5">Nephrocystin 3-like N-terminal domain-containing protein</fullName>
    </recommendedName>
</protein>
<dbReference type="InterPro" id="IPR001680">
    <property type="entry name" value="WD40_rpt"/>
</dbReference>
<organism evidence="6 7">
    <name type="scientific">Streptomyces lydicamycinicus</name>
    <dbReference type="NCBI Taxonomy" id="1546107"/>
    <lineage>
        <taxon>Bacteria</taxon>
        <taxon>Bacillati</taxon>
        <taxon>Actinomycetota</taxon>
        <taxon>Actinomycetes</taxon>
        <taxon>Kitasatosporales</taxon>
        <taxon>Streptomycetaceae</taxon>
        <taxon>Streptomyces</taxon>
    </lineage>
</organism>
<evidence type="ECO:0000256" key="2">
    <source>
        <dbReference type="ARBA" id="ARBA00022737"/>
    </source>
</evidence>
<feature type="repeat" description="WD" evidence="3">
    <location>
        <begin position="835"/>
        <end position="878"/>
    </location>
</feature>
<accession>A0A0P4RB51</accession>
<evidence type="ECO:0000259" key="5">
    <source>
        <dbReference type="Pfam" id="PF24883"/>
    </source>
</evidence>
<dbReference type="InterPro" id="IPR015943">
    <property type="entry name" value="WD40/YVTN_repeat-like_dom_sf"/>
</dbReference>
<comment type="caution">
    <text evidence="6">The sequence shown here is derived from an EMBL/GenBank/DDBJ whole genome shotgun (WGS) entry which is preliminary data.</text>
</comment>
<dbReference type="InterPro" id="IPR056884">
    <property type="entry name" value="NPHP3-like_N"/>
</dbReference>
<dbReference type="EMBL" id="BBNO01000006">
    <property type="protein sequence ID" value="GAO09836.1"/>
    <property type="molecule type" value="Genomic_DNA"/>
</dbReference>
<dbReference type="PROSITE" id="PS00678">
    <property type="entry name" value="WD_REPEATS_1"/>
    <property type="match status" value="1"/>
</dbReference>
<dbReference type="Gene3D" id="2.130.10.10">
    <property type="entry name" value="YVTN repeat-like/Quinoprotein amine dehydrogenase"/>
    <property type="match status" value="1"/>
</dbReference>
<sequence>MGIALTRTEDGDSPRAGLDVLEEAPVHAGRVAEILTGFQYKPFPATVSDDGGGYGGLVEAAVVAEDVDVLIVHIVGHGELAEGSSEKLYVLDSDGQRLSRPVGAWIDLIEDHPQRHRPMTLFIFDVCYAGEAAVTAWHARMDVDRRRAWVLAATGPGQKAFGYRLSRALVQVLEKYRDLKVRFDPSVRYIPAHTVWRDIGRTVNELADQADGLPQTVLTSLVPGHADLSHLTFFPNPSYAPDRGSSAVAPGLPPEVARLADWAADPMHFMRRAGGAEPVHRAWAEGYFSGRTAQLDTFASWLDDEAAAPGLRVVTGKPGAGKSALLGVLVCAAHPALRRYTRALWAGLGDRAPGENDRLAVVHARRLALDDIVHSLARQLRHIHSRDDSGDVSEMSEQAVGNPADYLLGLLPNDESPVTLIVDALDEALQPQDITTALLLPLARKAHRPGSRLRLLVGTRDDERFRGLLALARDASGCTDLSAIVPEVVCQDVADYVRQLLAADGPYAVDALRPVRDTLARAIADTLTGPGLSDRPAQDTDALHWGEFLTAGLYAHYLLASPPPGTAEEAAELGRAVPRSLPALLELDLQRHQEPLLRPVLTALAFAQGRGMPESVLAHTTTAFTTPVDSTTPLALPDLYSLLDGEARFYLRRDVDDDGTTLYRLFHEGLAEWLRVPDNQPPDQDTPTAALPPLDPAGPLYERLLDSVPRDASGRRQWHLATPYLLRHTAQHAIRAGRLDELLNDGGYLQHADPHTLADALRHAHSEQARLNAAVYRASWGVHQRLPPAARRQLLALDAARFRNTPLQAELPGDTDWQVRWATGSQVSTALVRTLTGHSDGVRAVGVVELDGRPHAITGGDDRTVRVWDLTTGTQTRELTGH</sequence>
<dbReference type="SUPFAM" id="SSF50978">
    <property type="entry name" value="WD40 repeat-like"/>
    <property type="match status" value="1"/>
</dbReference>
<dbReference type="InterPro" id="IPR036322">
    <property type="entry name" value="WD40_repeat_dom_sf"/>
</dbReference>
<dbReference type="PROSITE" id="PS50082">
    <property type="entry name" value="WD_REPEATS_2"/>
    <property type="match status" value="1"/>
</dbReference>
<proteinExistence type="predicted"/>
<dbReference type="InterPro" id="IPR019775">
    <property type="entry name" value="WD40_repeat_CS"/>
</dbReference>
<feature type="domain" description="Nephrocystin 3-like N-terminal" evidence="5">
    <location>
        <begin position="296"/>
        <end position="458"/>
    </location>
</feature>
<dbReference type="InterPro" id="IPR027417">
    <property type="entry name" value="P-loop_NTPase"/>
</dbReference>